<organism evidence="1 2">
    <name type="scientific">Psychroflexus salinarum</name>
    <dbReference type="NCBI Taxonomy" id="546024"/>
    <lineage>
        <taxon>Bacteria</taxon>
        <taxon>Pseudomonadati</taxon>
        <taxon>Bacteroidota</taxon>
        <taxon>Flavobacteriia</taxon>
        <taxon>Flavobacteriales</taxon>
        <taxon>Flavobacteriaceae</taxon>
        <taxon>Psychroflexus</taxon>
    </lineage>
</organism>
<name>A0ABW3GS97_9FLAO</name>
<keyword evidence="2" id="KW-1185">Reference proteome</keyword>
<dbReference type="PROSITE" id="PS51257">
    <property type="entry name" value="PROKAR_LIPOPROTEIN"/>
    <property type="match status" value="1"/>
</dbReference>
<evidence type="ECO:0000313" key="1">
    <source>
        <dbReference type="EMBL" id="MFD0931514.1"/>
    </source>
</evidence>
<dbReference type="RefSeq" id="WP_379656848.1">
    <property type="nucleotide sequence ID" value="NZ_JBHTIV010000005.1"/>
</dbReference>
<reference evidence="2" key="1">
    <citation type="journal article" date="2019" name="Int. J. Syst. Evol. Microbiol.">
        <title>The Global Catalogue of Microorganisms (GCM) 10K type strain sequencing project: providing services to taxonomists for standard genome sequencing and annotation.</title>
        <authorList>
            <consortium name="The Broad Institute Genomics Platform"/>
            <consortium name="The Broad Institute Genome Sequencing Center for Infectious Disease"/>
            <person name="Wu L."/>
            <person name="Ma J."/>
        </authorList>
    </citation>
    <scope>NUCLEOTIDE SEQUENCE [LARGE SCALE GENOMIC DNA]</scope>
    <source>
        <strain evidence="2">CCUG 56752</strain>
    </source>
</reference>
<accession>A0ABW3GS97</accession>
<dbReference type="Pfam" id="PF13585">
    <property type="entry name" value="CHU_C"/>
    <property type="match status" value="1"/>
</dbReference>
<dbReference type="EMBL" id="JBHTIV010000005">
    <property type="protein sequence ID" value="MFD0931514.1"/>
    <property type="molecule type" value="Genomic_DNA"/>
</dbReference>
<protein>
    <submittedName>
        <fullName evidence="1">Gliding motility-associated C-terminal domain-containing protein</fullName>
    </submittedName>
</protein>
<comment type="caution">
    <text evidence="1">The sequence shown here is derived from an EMBL/GenBank/DDBJ whole genome shotgun (WGS) entry which is preliminary data.</text>
</comment>
<proteinExistence type="predicted"/>
<sequence length="129" mass="14353">MNLKKYLLAFSCVILFCSCSSDDSDEIDNAQADCKISQGISPNQNPDGLNDNFDLSCLADRTGIATLEIFDRNGLKIYGRANYRDEFVGQNDNGDDLVTGTYFYTITFEAEDPEYGVTNKGSLYINVEQ</sequence>
<evidence type="ECO:0000313" key="2">
    <source>
        <dbReference type="Proteomes" id="UP001597049"/>
    </source>
</evidence>
<gene>
    <name evidence="1" type="ORF">ACFQ0R_02775</name>
</gene>
<dbReference type="Proteomes" id="UP001597049">
    <property type="component" value="Unassembled WGS sequence"/>
</dbReference>